<protein>
    <submittedName>
        <fullName evidence="3">Thioesterase family protein</fullName>
    </submittedName>
</protein>
<dbReference type="Pfam" id="PF13622">
    <property type="entry name" value="4HBT_3"/>
    <property type="match status" value="1"/>
</dbReference>
<dbReference type="Pfam" id="PF20789">
    <property type="entry name" value="4HBT_3C"/>
    <property type="match status" value="1"/>
</dbReference>
<accession>A0A6N9H4S7</accession>
<dbReference type="EMBL" id="WWEQ01000008">
    <property type="protein sequence ID" value="MYM19020.1"/>
    <property type="molecule type" value="Genomic_DNA"/>
</dbReference>
<dbReference type="Proteomes" id="UP000469215">
    <property type="component" value="Unassembled WGS sequence"/>
</dbReference>
<evidence type="ECO:0000259" key="1">
    <source>
        <dbReference type="Pfam" id="PF13622"/>
    </source>
</evidence>
<sequence length="268" mass="28895">MTAFDDAIAVSPAGPDTFSARTHPAFGNFVGPFGGITAATIVHAIQADERSIGRPAALTLNFTGPLADGDYEIDVQPARTNNSNQHWTISVDQAGENRMTGTALFVRDRPSWASLEAQMPQVKGPHEYPVVSGHFPLRWIENYEMRFVEGPFVASAEEAGPDSTTTKWFRQLPARGWDYPGLAAAADVFGPRIFQRLGPVPAGTVTLTAYFHADAQALAAQGEFLLGTVRGLQFADGLADQHAQLWGEDGSLVATTTQLCYYKAAPQE</sequence>
<evidence type="ECO:0000313" key="4">
    <source>
        <dbReference type="Proteomes" id="UP000469215"/>
    </source>
</evidence>
<evidence type="ECO:0000313" key="3">
    <source>
        <dbReference type="EMBL" id="MYM19020.1"/>
    </source>
</evidence>
<reference evidence="3 4" key="1">
    <citation type="submission" date="2020-01" db="EMBL/GenBank/DDBJ databases">
        <authorList>
            <person name="Deng T."/>
        </authorList>
    </citation>
    <scope>NUCLEOTIDE SEQUENCE [LARGE SCALE GENOMIC DNA]</scope>
    <source>
        <strain evidence="3 4">5221</strain>
    </source>
</reference>
<dbReference type="SUPFAM" id="SSF54637">
    <property type="entry name" value="Thioesterase/thiol ester dehydrase-isomerase"/>
    <property type="match status" value="2"/>
</dbReference>
<dbReference type="InterPro" id="IPR029069">
    <property type="entry name" value="HotDog_dom_sf"/>
</dbReference>
<feature type="domain" description="Acyl-CoA thioesterase-like C-terminal" evidence="2">
    <location>
        <begin position="134"/>
        <end position="261"/>
    </location>
</feature>
<keyword evidence="4" id="KW-1185">Reference proteome</keyword>
<comment type="caution">
    <text evidence="3">The sequence shown here is derived from an EMBL/GenBank/DDBJ whole genome shotgun (WGS) entry which is preliminary data.</text>
</comment>
<dbReference type="InterPro" id="IPR042171">
    <property type="entry name" value="Acyl-CoA_hotdog"/>
</dbReference>
<organism evidence="3 4">
    <name type="scientific">Brevibacterium rongguiense</name>
    <dbReference type="NCBI Taxonomy" id="2695267"/>
    <lineage>
        <taxon>Bacteria</taxon>
        <taxon>Bacillati</taxon>
        <taxon>Actinomycetota</taxon>
        <taxon>Actinomycetes</taxon>
        <taxon>Micrococcales</taxon>
        <taxon>Brevibacteriaceae</taxon>
        <taxon>Brevibacterium</taxon>
    </lineage>
</organism>
<feature type="domain" description="Acyl-CoA thioesterase-like N-terminal HotDog" evidence="1">
    <location>
        <begin position="31"/>
        <end position="105"/>
    </location>
</feature>
<gene>
    <name evidence="3" type="ORF">GSY69_03255</name>
</gene>
<dbReference type="Gene3D" id="2.40.160.210">
    <property type="entry name" value="Acyl-CoA thioesterase, double hotdog domain"/>
    <property type="match status" value="1"/>
</dbReference>
<dbReference type="InterPro" id="IPR049449">
    <property type="entry name" value="TesB_ACOT8-like_N"/>
</dbReference>
<evidence type="ECO:0000259" key="2">
    <source>
        <dbReference type="Pfam" id="PF20789"/>
    </source>
</evidence>
<name>A0A6N9H4S7_9MICO</name>
<proteinExistence type="predicted"/>
<dbReference type="RefSeq" id="WP_160952458.1">
    <property type="nucleotide sequence ID" value="NZ_WWEQ01000008.1"/>
</dbReference>
<dbReference type="AlphaFoldDB" id="A0A6N9H4S7"/>
<dbReference type="InterPro" id="IPR049450">
    <property type="entry name" value="ACOT8-like_C"/>
</dbReference>